<evidence type="ECO:0000313" key="2">
    <source>
        <dbReference type="Proteomes" id="UP000299102"/>
    </source>
</evidence>
<protein>
    <submittedName>
        <fullName evidence="1">Uncharacterized protein</fullName>
    </submittedName>
</protein>
<proteinExistence type="predicted"/>
<evidence type="ECO:0000313" key="1">
    <source>
        <dbReference type="EMBL" id="GBP11495.1"/>
    </source>
</evidence>
<accession>A0A4C1TBJ9</accession>
<sequence>MIKPSFITRVSVALSCDCHISTRSYNAAPGVFTCNENTLHASVNTLRTLNTLSTRSRTWSPHRRRRPLTPPPGAWASYDSLVSIWNKQIVRGCVNGRFRRQVETSRLPAHCSWFTDSQRRHEEISSGSKPFEPSISWFVLSSAMLLYKLSSARPTARENRTTVHLTLNRVLSNFKRTCRKLAGPAVVVSLTSPRLGPSRGLETQRRKLITMSLSFLRA</sequence>
<name>A0A4C1TBJ9_EUMVA</name>
<reference evidence="1 2" key="1">
    <citation type="journal article" date="2019" name="Commun. Biol.">
        <title>The bagworm genome reveals a unique fibroin gene that provides high tensile strength.</title>
        <authorList>
            <person name="Kono N."/>
            <person name="Nakamura H."/>
            <person name="Ohtoshi R."/>
            <person name="Tomita M."/>
            <person name="Numata K."/>
            <person name="Arakawa K."/>
        </authorList>
    </citation>
    <scope>NUCLEOTIDE SEQUENCE [LARGE SCALE GENOMIC DNA]</scope>
</reference>
<organism evidence="1 2">
    <name type="scientific">Eumeta variegata</name>
    <name type="common">Bagworm moth</name>
    <name type="synonym">Eumeta japonica</name>
    <dbReference type="NCBI Taxonomy" id="151549"/>
    <lineage>
        <taxon>Eukaryota</taxon>
        <taxon>Metazoa</taxon>
        <taxon>Ecdysozoa</taxon>
        <taxon>Arthropoda</taxon>
        <taxon>Hexapoda</taxon>
        <taxon>Insecta</taxon>
        <taxon>Pterygota</taxon>
        <taxon>Neoptera</taxon>
        <taxon>Endopterygota</taxon>
        <taxon>Lepidoptera</taxon>
        <taxon>Glossata</taxon>
        <taxon>Ditrysia</taxon>
        <taxon>Tineoidea</taxon>
        <taxon>Psychidae</taxon>
        <taxon>Oiketicinae</taxon>
        <taxon>Eumeta</taxon>
    </lineage>
</organism>
<gene>
    <name evidence="1" type="ORF">EVAR_92982_1</name>
</gene>
<dbReference type="EMBL" id="BGZK01000046">
    <property type="protein sequence ID" value="GBP11495.1"/>
    <property type="molecule type" value="Genomic_DNA"/>
</dbReference>
<keyword evidence="2" id="KW-1185">Reference proteome</keyword>
<comment type="caution">
    <text evidence="1">The sequence shown here is derived from an EMBL/GenBank/DDBJ whole genome shotgun (WGS) entry which is preliminary data.</text>
</comment>
<dbReference type="AlphaFoldDB" id="A0A4C1TBJ9"/>
<dbReference type="Proteomes" id="UP000299102">
    <property type="component" value="Unassembled WGS sequence"/>
</dbReference>